<evidence type="ECO:0000256" key="1">
    <source>
        <dbReference type="SAM" id="Phobius"/>
    </source>
</evidence>
<reference evidence="2 3" key="2">
    <citation type="journal article" date="2015" name="Stand. Genomic Sci.">
        <title>High quality draft genomic sequence of Flavobacterium enshiense DK69(T) and comparison among Flavobacterium genomes.</title>
        <authorList>
            <person name="Zeng Z."/>
            <person name="Chen C."/>
            <person name="Du H."/>
            <person name="Wang G."/>
            <person name="Li M."/>
        </authorList>
    </citation>
    <scope>NUCLEOTIDE SEQUENCE [LARGE SCALE GENOMIC DNA]</scope>
    <source>
        <strain evidence="2 3">DK69</strain>
    </source>
</reference>
<name>V6SD11_9FLAO</name>
<dbReference type="AlphaFoldDB" id="V6SD11"/>
<evidence type="ECO:0000313" key="2">
    <source>
        <dbReference type="EMBL" id="KGO97295.1"/>
    </source>
</evidence>
<protein>
    <submittedName>
        <fullName evidence="2">Uncharacterized protein</fullName>
    </submittedName>
</protein>
<keyword evidence="1" id="KW-0472">Membrane</keyword>
<keyword evidence="1" id="KW-1133">Transmembrane helix</keyword>
<gene>
    <name evidence="2" type="ORF">Q767_01435</name>
</gene>
<reference evidence="3" key="1">
    <citation type="submission" date="2013-09" db="EMBL/GenBank/DDBJ databases">
        <authorList>
            <person name="Zeng Z."/>
            <person name="Chen C."/>
        </authorList>
    </citation>
    <scope>NUCLEOTIDE SEQUENCE [LARGE SCALE GENOMIC DNA]</scope>
    <source>
        <strain evidence="3">DK69</strain>
    </source>
</reference>
<feature type="transmembrane region" description="Helical" evidence="1">
    <location>
        <begin position="30"/>
        <end position="47"/>
    </location>
</feature>
<dbReference type="Proteomes" id="UP000030149">
    <property type="component" value="Unassembled WGS sequence"/>
</dbReference>
<sequence length="61" mass="6986">MAKIGIYQLKKTIIGTEYKQKIPAESGKDLKALFFTVFLLFFIILFVDEVIVDRADKICVC</sequence>
<dbReference type="EMBL" id="JRLZ01000001">
    <property type="protein sequence ID" value="KGO97295.1"/>
    <property type="molecule type" value="Genomic_DNA"/>
</dbReference>
<keyword evidence="3" id="KW-1185">Reference proteome</keyword>
<evidence type="ECO:0000313" key="3">
    <source>
        <dbReference type="Proteomes" id="UP000030149"/>
    </source>
</evidence>
<proteinExistence type="predicted"/>
<organism evidence="2 3">
    <name type="scientific">Flavobacterium enshiense DK69</name>
    <dbReference type="NCBI Taxonomy" id="1107311"/>
    <lineage>
        <taxon>Bacteria</taxon>
        <taxon>Pseudomonadati</taxon>
        <taxon>Bacteroidota</taxon>
        <taxon>Flavobacteriia</taxon>
        <taxon>Flavobacteriales</taxon>
        <taxon>Flavobacteriaceae</taxon>
        <taxon>Flavobacterium</taxon>
    </lineage>
</organism>
<dbReference type="PATRIC" id="fig|1107311.3.peg.2224"/>
<accession>V6SD11</accession>
<dbReference type="STRING" id="1107311.Q767_01435"/>
<keyword evidence="1" id="KW-0812">Transmembrane</keyword>
<comment type="caution">
    <text evidence="2">The sequence shown here is derived from an EMBL/GenBank/DDBJ whole genome shotgun (WGS) entry which is preliminary data.</text>
</comment>